<dbReference type="Proteomes" id="UP000049983">
    <property type="component" value="Unassembled WGS sequence"/>
</dbReference>
<protein>
    <submittedName>
        <fullName evidence="2">Uncharacterized protein</fullName>
    </submittedName>
</protein>
<evidence type="ECO:0000256" key="1">
    <source>
        <dbReference type="SAM" id="MobiDB-lite"/>
    </source>
</evidence>
<proteinExistence type="predicted"/>
<accession>A0A0M7AW35</accession>
<dbReference type="STRING" id="311410.LA5095_04114"/>
<reference evidence="3" key="1">
    <citation type="submission" date="2015-07" db="EMBL/GenBank/DDBJ databases">
        <authorList>
            <person name="Rodrigo-Torres Lidia"/>
            <person name="Arahal R.David."/>
        </authorList>
    </citation>
    <scope>NUCLEOTIDE SEQUENCE [LARGE SCALE GENOMIC DNA]</scope>
    <source>
        <strain evidence="3">CECT 5096</strain>
    </source>
</reference>
<feature type="region of interest" description="Disordered" evidence="1">
    <location>
        <begin position="15"/>
        <end position="39"/>
    </location>
</feature>
<evidence type="ECO:0000313" key="2">
    <source>
        <dbReference type="EMBL" id="CTQ75947.1"/>
    </source>
</evidence>
<organism evidence="2 3">
    <name type="scientific">Roseibium album</name>
    <dbReference type="NCBI Taxonomy" id="311410"/>
    <lineage>
        <taxon>Bacteria</taxon>
        <taxon>Pseudomonadati</taxon>
        <taxon>Pseudomonadota</taxon>
        <taxon>Alphaproteobacteria</taxon>
        <taxon>Hyphomicrobiales</taxon>
        <taxon>Stappiaceae</taxon>
        <taxon>Roseibium</taxon>
    </lineage>
</organism>
<dbReference type="AlphaFoldDB" id="A0A0M7AW35"/>
<dbReference type="GeneID" id="97673645"/>
<keyword evidence="3" id="KW-1185">Reference proteome</keyword>
<evidence type="ECO:0000313" key="3">
    <source>
        <dbReference type="Proteomes" id="UP000049983"/>
    </source>
</evidence>
<feature type="compositionally biased region" description="Basic and acidic residues" evidence="1">
    <location>
        <begin position="15"/>
        <end position="24"/>
    </location>
</feature>
<dbReference type="RefSeq" id="WP_158510420.1">
    <property type="nucleotide sequence ID" value="NZ_CANMGD010000007.1"/>
</dbReference>
<sequence>MLDIYARSLLEATRSSKNDQLDPRTKKRLAQEAAQKEQAARLWWRPPYWV</sequence>
<dbReference type="EMBL" id="CXWC01000012">
    <property type="protein sequence ID" value="CTQ75947.1"/>
    <property type="molecule type" value="Genomic_DNA"/>
</dbReference>
<gene>
    <name evidence="2" type="ORF">LA5096_04589</name>
</gene>
<name>A0A0M7AW35_9HYPH</name>